<name>A0A603KZ34_SALER</name>
<proteinExistence type="predicted"/>
<gene>
    <name evidence="1" type="ORF">CG587_19805</name>
</gene>
<protein>
    <submittedName>
        <fullName evidence="1">Uncharacterized protein</fullName>
    </submittedName>
</protein>
<dbReference type="AlphaFoldDB" id="A0A603KZ34"/>
<dbReference type="EMBL" id="AAKOJA010000011">
    <property type="protein sequence ID" value="ECT9426725.1"/>
    <property type="molecule type" value="Genomic_DNA"/>
</dbReference>
<comment type="caution">
    <text evidence="1">The sequence shown here is derived from an EMBL/GenBank/DDBJ whole genome shotgun (WGS) entry which is preliminary data.</text>
</comment>
<organism evidence="1">
    <name type="scientific">Salmonella enterica</name>
    <name type="common">Salmonella choleraesuis</name>
    <dbReference type="NCBI Taxonomy" id="28901"/>
    <lineage>
        <taxon>Bacteria</taxon>
        <taxon>Pseudomonadati</taxon>
        <taxon>Pseudomonadota</taxon>
        <taxon>Gammaproteobacteria</taxon>
        <taxon>Enterobacterales</taxon>
        <taxon>Enterobacteriaceae</taxon>
        <taxon>Salmonella</taxon>
    </lineage>
</organism>
<evidence type="ECO:0000313" key="1">
    <source>
        <dbReference type="EMBL" id="ECT9426725.1"/>
    </source>
</evidence>
<reference evidence="1" key="1">
    <citation type="submission" date="2018-07" db="EMBL/GenBank/DDBJ databases">
        <authorList>
            <consortium name="PulseNet: The National Subtyping Network for Foodborne Disease Surveillance"/>
            <person name="Tarr C.L."/>
            <person name="Trees E."/>
            <person name="Katz L.S."/>
            <person name="Carleton-Romer H.A."/>
            <person name="Stroika S."/>
            <person name="Kucerova Z."/>
            <person name="Roache K.F."/>
            <person name="Sabol A.L."/>
            <person name="Besser J."/>
            <person name="Gerner-Smidt P."/>
        </authorList>
    </citation>
    <scope>NUCLEOTIDE SEQUENCE [LARGE SCALE GENOMIC DNA]</scope>
    <source>
        <strain evidence="1">PNUSAS018503</strain>
    </source>
</reference>
<accession>A0A603KZ34</accession>
<dbReference type="Proteomes" id="UP000839904">
    <property type="component" value="Unassembled WGS sequence"/>
</dbReference>
<sequence>MKTISHPGKRINDLIESNYQLRRELVVTKKHLSSVQHRYDMALKELSINNYGISSIPPIPMTKQVLEWITEYSVPWETLYCPECREWFTELDSSFPYHMECCTCKCDEKENENENG</sequence>